<evidence type="ECO:0000256" key="1">
    <source>
        <dbReference type="SAM" id="Coils"/>
    </source>
</evidence>
<dbReference type="GO" id="GO:0016887">
    <property type="term" value="F:ATP hydrolysis activity"/>
    <property type="evidence" value="ECO:0007669"/>
    <property type="project" value="InterPro"/>
</dbReference>
<protein>
    <recommendedName>
        <fullName evidence="2">Rad50/SbcC-type AAA domain-containing protein</fullName>
    </recommendedName>
</protein>
<dbReference type="Gene3D" id="3.40.50.300">
    <property type="entry name" value="P-loop containing nucleotide triphosphate hydrolases"/>
    <property type="match status" value="2"/>
</dbReference>
<keyword evidence="1" id="KW-0175">Coiled coil</keyword>
<dbReference type="GO" id="GO:0006302">
    <property type="term" value="P:double-strand break repair"/>
    <property type="evidence" value="ECO:0007669"/>
    <property type="project" value="InterPro"/>
</dbReference>
<evidence type="ECO:0000313" key="3">
    <source>
        <dbReference type="EMBL" id="AZR72157.1"/>
    </source>
</evidence>
<feature type="coiled-coil region" evidence="1">
    <location>
        <begin position="210"/>
        <end position="285"/>
    </location>
</feature>
<dbReference type="Pfam" id="PF13476">
    <property type="entry name" value="AAA_23"/>
    <property type="match status" value="1"/>
</dbReference>
<dbReference type="KEGG" id="aft:BBF96_01355"/>
<feature type="coiled-coil region" evidence="1">
    <location>
        <begin position="369"/>
        <end position="498"/>
    </location>
</feature>
<reference evidence="3 4" key="1">
    <citation type="submission" date="2016-07" db="EMBL/GenBank/DDBJ databases">
        <title>Genome and transcriptome analysis of iron-reducing fermentative bacteria Anoxybacter fermentans.</title>
        <authorList>
            <person name="Zeng X."/>
            <person name="Shao Z."/>
        </authorList>
    </citation>
    <scope>NUCLEOTIDE SEQUENCE [LARGE SCALE GENOMIC DNA]</scope>
    <source>
        <strain evidence="3 4">DY22613</strain>
    </source>
</reference>
<organism evidence="3 4">
    <name type="scientific">Anoxybacter fermentans</name>
    <dbReference type="NCBI Taxonomy" id="1323375"/>
    <lineage>
        <taxon>Bacteria</taxon>
        <taxon>Bacillati</taxon>
        <taxon>Bacillota</taxon>
        <taxon>Clostridia</taxon>
        <taxon>Halanaerobiales</taxon>
        <taxon>Anoxybacter</taxon>
    </lineage>
</organism>
<dbReference type="OrthoDB" id="9795626at2"/>
<dbReference type="GO" id="GO:0000731">
    <property type="term" value="P:DNA synthesis involved in DNA repair"/>
    <property type="evidence" value="ECO:0007669"/>
    <property type="project" value="TreeGrafter"/>
</dbReference>
<accession>A0A3S9SV20</accession>
<evidence type="ECO:0000313" key="4">
    <source>
        <dbReference type="Proteomes" id="UP000267250"/>
    </source>
</evidence>
<keyword evidence="4" id="KW-1185">Reference proteome</keyword>
<name>A0A3S9SV20_9FIRM</name>
<sequence>MIIRKIKLVNFKQYYGEQEVVLSRSKLKNVTIINGKNGAGKTNFFTAINWCLYGENVVKIEGEIINKNALKEASIDSFVEAKVLIYFDHKGKSYLMKRVIMVKKIREDEYQSQGPSEVQMFELDHENNKQCEIPDPLTRLNLILPSNVRTYFLFDGERIDEFARPDHEYEVWYAVRNVLKLEVIERGKDHLYSIANKYSRELRNYSTGRLAELLEEEERYKKDKEKLQQELEKFKIELKECEREIDIIEKKQSEIKEIQLLTQKRDSIRKKIRDLEMQLAKCKRLLQKDVSRASLIFGEKALNLAENLISSRVQDNYIPSGILKNLYQKIIQEEVCICGREVKRHSSEYKKLIGLISQEGIEEGNQSFLIELKANIRAAKQKKEDLLESIRSYYTEWRELQADIDYLIAQEDDISKQFSESELENVAKLEERRKNLLTDKGVLQNKIETTNDEIDKLTKKIKEVRDQIEKEELLKREMDLLKRKKVLAEQSAQALEEIYNRFAKEMRIKIEEKASEIFQKLIRKKRSFIKVSLNEDYQLRLIDRFGDEDARSEISAGERQVLSLAFILGLAQVSEEEAPLVMDTPFGRLDSEHRRNIVSTIPLLTPQLVLFVTDEELDDENRQILQDKVGAEYTLIYDDHIGNTRIVRDL</sequence>
<dbReference type="PANTHER" id="PTHR32182:SF0">
    <property type="entry name" value="DNA REPLICATION AND REPAIR PROTEIN RECF"/>
    <property type="match status" value="1"/>
</dbReference>
<dbReference type="InterPro" id="IPR027417">
    <property type="entry name" value="P-loop_NTPase"/>
</dbReference>
<dbReference type="InterPro" id="IPR038729">
    <property type="entry name" value="Rad50/SbcC_AAA"/>
</dbReference>
<dbReference type="SUPFAM" id="SSF52540">
    <property type="entry name" value="P-loop containing nucleoside triphosphate hydrolases"/>
    <property type="match status" value="2"/>
</dbReference>
<dbReference type="Proteomes" id="UP000267250">
    <property type="component" value="Chromosome"/>
</dbReference>
<proteinExistence type="predicted"/>
<gene>
    <name evidence="3" type="ORF">BBF96_01355</name>
</gene>
<dbReference type="PANTHER" id="PTHR32182">
    <property type="entry name" value="DNA REPLICATION AND REPAIR PROTEIN RECF"/>
    <property type="match status" value="1"/>
</dbReference>
<dbReference type="RefSeq" id="WP_127015487.1">
    <property type="nucleotide sequence ID" value="NZ_CP016379.1"/>
</dbReference>
<dbReference type="EMBL" id="CP016379">
    <property type="protein sequence ID" value="AZR72157.1"/>
    <property type="molecule type" value="Genomic_DNA"/>
</dbReference>
<feature type="domain" description="Rad50/SbcC-type AAA" evidence="2">
    <location>
        <begin position="5"/>
        <end position="257"/>
    </location>
</feature>
<dbReference type="AlphaFoldDB" id="A0A3S9SV20"/>
<evidence type="ECO:0000259" key="2">
    <source>
        <dbReference type="Pfam" id="PF13476"/>
    </source>
</evidence>